<accession>A0A0D6Q2L8</accession>
<gene>
    <name evidence="3" type="ORF">Geu3261_0200_008</name>
</gene>
<proteinExistence type="predicted"/>
<dbReference type="EMBL" id="BANI01000176">
    <property type="protein sequence ID" value="GAN97553.1"/>
    <property type="molecule type" value="Genomic_DNA"/>
</dbReference>
<protein>
    <submittedName>
        <fullName evidence="3">Uncharacterized protein</fullName>
    </submittedName>
</protein>
<name>A0A0D6Q2L8_KOMEU</name>
<dbReference type="Proteomes" id="UP000032675">
    <property type="component" value="Unassembled WGS sequence"/>
</dbReference>
<keyword evidence="2" id="KW-0732">Signal</keyword>
<keyword evidence="1" id="KW-0472">Membrane</keyword>
<feature type="signal peptide" evidence="2">
    <location>
        <begin position="1"/>
        <end position="29"/>
    </location>
</feature>
<keyword evidence="1" id="KW-0812">Transmembrane</keyword>
<comment type="caution">
    <text evidence="3">The sequence shown here is derived from an EMBL/GenBank/DDBJ whole genome shotgun (WGS) entry which is preliminary data.</text>
</comment>
<dbReference type="AlphaFoldDB" id="A0A0D6Q2L8"/>
<feature type="transmembrane region" description="Helical" evidence="1">
    <location>
        <begin position="39"/>
        <end position="59"/>
    </location>
</feature>
<evidence type="ECO:0000313" key="4">
    <source>
        <dbReference type="Proteomes" id="UP000032675"/>
    </source>
</evidence>
<dbReference type="RefSeq" id="WP_019090646.1">
    <property type="nucleotide sequence ID" value="NZ_BANI01000176.1"/>
</dbReference>
<evidence type="ECO:0000256" key="2">
    <source>
        <dbReference type="SAM" id="SignalP"/>
    </source>
</evidence>
<organism evidence="3 4">
    <name type="scientific">Komagataeibacter europaeus NBRC 3261</name>
    <dbReference type="NCBI Taxonomy" id="1234669"/>
    <lineage>
        <taxon>Bacteria</taxon>
        <taxon>Pseudomonadati</taxon>
        <taxon>Pseudomonadota</taxon>
        <taxon>Alphaproteobacteria</taxon>
        <taxon>Acetobacterales</taxon>
        <taxon>Acetobacteraceae</taxon>
        <taxon>Komagataeibacter</taxon>
    </lineage>
</organism>
<keyword evidence="1" id="KW-1133">Transmembrane helix</keyword>
<sequence length="95" mass="9173">MHLRKLTASLLSASLALGILATAVPAAQAQPWHGGHRGGGGAGLAVGSGLAGLAVGAMLGSTLAERGAAAPPPAYYPTPAPAPPPPAYYPYGGGY</sequence>
<evidence type="ECO:0000256" key="1">
    <source>
        <dbReference type="SAM" id="Phobius"/>
    </source>
</evidence>
<evidence type="ECO:0000313" key="3">
    <source>
        <dbReference type="EMBL" id="GAN97553.1"/>
    </source>
</evidence>
<reference evidence="3 4" key="1">
    <citation type="submission" date="2012-11" db="EMBL/GenBank/DDBJ databases">
        <title>Whole genome sequence of Gluconacetobacter europaeus NBRC3261.</title>
        <authorList>
            <person name="Azuma Y."/>
            <person name="Higashiura N."/>
            <person name="Hirakawa H."/>
            <person name="Matsushita K."/>
        </authorList>
    </citation>
    <scope>NUCLEOTIDE SEQUENCE [LARGE SCALE GENOMIC DNA]</scope>
    <source>
        <strain evidence="3 4">NBRC 3261</strain>
    </source>
</reference>
<feature type="chain" id="PRO_5002310394" evidence="2">
    <location>
        <begin position="30"/>
        <end position="95"/>
    </location>
</feature>